<evidence type="ECO:0000256" key="4">
    <source>
        <dbReference type="ARBA" id="ARBA00022679"/>
    </source>
</evidence>
<evidence type="ECO:0000313" key="12">
    <source>
        <dbReference type="EMBL" id="KAJ4462050.1"/>
    </source>
</evidence>
<sequence length="527" mass="57740">MSLIAAIDQGTTSTRIIVFDGSFNVVASAQLEHRQITPKPGWVEHNPLEIIEVIGRLQEMIAEKLQAQGLSLSQIAGVGITNQRETTVVWDRFTGRPLHNAVVWLDTRTHETMAKLARTCSKDAFREKTGLPIASYFSGLKLRWLIDNVPAVREAARDGRCLFGTIDTWLIWTLTGGPEGGVHVTDVTNASRTMIFNIHTLQWDEEICRQLEIPMGVLPQVRSSSEVYGRFAQGPFKGIPIAGCLGDQQSALVGQKAFTCGEAKNTYGTGCFLLMNMGERPMTSKHGLLTTVAYKLGPHAPVHYAFEGSVAIAGAAVKWLGDNMGLIPSPRDIGPLASSVPDTGGVYFVPAFSGLFAPRWREDARGLVIGMSQFTTKAHVARAVEEAICFQTREVLEAMEQDSGVKLRLLRVDGGASEDGFLMQWQADLLGTQVVRPACVETTAMGTAFAAALATGFCTSTADIETRTASHLAQRFTPAITEKVRERAWRCWNRAVERSIGWLDLTTDPEVEDDEHHPSPEVPRKHD</sequence>
<evidence type="ECO:0000313" key="13">
    <source>
        <dbReference type="Proteomes" id="UP001141327"/>
    </source>
</evidence>
<keyword evidence="4" id="KW-0808">Transferase</keyword>
<evidence type="ECO:0000256" key="8">
    <source>
        <dbReference type="ARBA" id="ARBA00022840"/>
    </source>
</evidence>
<dbReference type="EC" id="2.7.1.30" evidence="3"/>
<dbReference type="NCBIfam" id="NF000756">
    <property type="entry name" value="PRK00047.1"/>
    <property type="match status" value="1"/>
</dbReference>
<keyword evidence="6 12" id="KW-0418">Kinase</keyword>
<protein>
    <recommendedName>
        <fullName evidence="3">glycerol kinase</fullName>
        <ecNumber evidence="3">2.7.1.30</ecNumber>
    </recommendedName>
    <alternativeName>
        <fullName evidence="9">ATP:glycerol 3-phosphotransferase</fullName>
    </alternativeName>
</protein>
<dbReference type="PANTHER" id="PTHR10196:SF69">
    <property type="entry name" value="GLYCEROL KINASE"/>
    <property type="match status" value="1"/>
</dbReference>
<reference evidence="12" key="1">
    <citation type="journal article" date="2022" name="bioRxiv">
        <title>Genomics of Preaxostyla Flagellates Illuminates Evolutionary Transitions and the Path Towards Mitochondrial Loss.</title>
        <authorList>
            <person name="Novak L.V.F."/>
            <person name="Treitli S.C."/>
            <person name="Pyrih J."/>
            <person name="Halakuc P."/>
            <person name="Pipaliya S.V."/>
            <person name="Vacek V."/>
            <person name="Brzon O."/>
            <person name="Soukal P."/>
            <person name="Eme L."/>
            <person name="Dacks J.B."/>
            <person name="Karnkowska A."/>
            <person name="Elias M."/>
            <person name="Hampl V."/>
        </authorList>
    </citation>
    <scope>NUCLEOTIDE SEQUENCE</scope>
    <source>
        <strain evidence="12">RCP-MX</strain>
    </source>
</reference>
<feature type="domain" description="Carbohydrate kinase FGGY N-terminal" evidence="10">
    <location>
        <begin position="4"/>
        <end position="254"/>
    </location>
</feature>
<evidence type="ECO:0000256" key="5">
    <source>
        <dbReference type="ARBA" id="ARBA00022741"/>
    </source>
</evidence>
<dbReference type="InterPro" id="IPR018485">
    <property type="entry name" value="FGGY_C"/>
</dbReference>
<dbReference type="Proteomes" id="UP001141327">
    <property type="component" value="Unassembled WGS sequence"/>
</dbReference>
<dbReference type="PANTHER" id="PTHR10196">
    <property type="entry name" value="SUGAR KINASE"/>
    <property type="match status" value="1"/>
</dbReference>
<comment type="similarity">
    <text evidence="2">Belongs to the FGGY kinase family.</text>
</comment>
<keyword evidence="8" id="KW-0067">ATP-binding</keyword>
<evidence type="ECO:0000256" key="7">
    <source>
        <dbReference type="ARBA" id="ARBA00022798"/>
    </source>
</evidence>
<dbReference type="InterPro" id="IPR018483">
    <property type="entry name" value="Carb_kinase_FGGY_CS"/>
</dbReference>
<feature type="domain" description="Carbohydrate kinase FGGY C-terminal" evidence="11">
    <location>
        <begin position="264"/>
        <end position="454"/>
    </location>
</feature>
<evidence type="ECO:0000256" key="1">
    <source>
        <dbReference type="ARBA" id="ARBA00005190"/>
    </source>
</evidence>
<dbReference type="Gene3D" id="3.30.420.40">
    <property type="match status" value="2"/>
</dbReference>
<keyword evidence="13" id="KW-1185">Reference proteome</keyword>
<dbReference type="CDD" id="cd07792">
    <property type="entry name" value="ASKHA_NBD_FGGY_GK1-3-like"/>
    <property type="match status" value="1"/>
</dbReference>
<comment type="pathway">
    <text evidence="1">Polyol metabolism; glycerol degradation via glycerol kinase pathway; sn-glycerol 3-phosphate from glycerol: step 1/1.</text>
</comment>
<dbReference type="PROSITE" id="PS00933">
    <property type="entry name" value="FGGY_KINASES_1"/>
    <property type="match status" value="1"/>
</dbReference>
<dbReference type="NCBIfam" id="TIGR01311">
    <property type="entry name" value="glycerol_kin"/>
    <property type="match status" value="1"/>
</dbReference>
<keyword evidence="5" id="KW-0547">Nucleotide-binding</keyword>
<evidence type="ECO:0000259" key="11">
    <source>
        <dbReference type="Pfam" id="PF02782"/>
    </source>
</evidence>
<dbReference type="InterPro" id="IPR018484">
    <property type="entry name" value="FGGY_N"/>
</dbReference>
<proteinExistence type="inferred from homology"/>
<dbReference type="Pfam" id="PF02782">
    <property type="entry name" value="FGGY_C"/>
    <property type="match status" value="1"/>
</dbReference>
<dbReference type="EMBL" id="JAPMOS010000004">
    <property type="protein sequence ID" value="KAJ4462050.1"/>
    <property type="molecule type" value="Genomic_DNA"/>
</dbReference>
<evidence type="ECO:0000256" key="9">
    <source>
        <dbReference type="ARBA" id="ARBA00043149"/>
    </source>
</evidence>
<dbReference type="InterPro" id="IPR005999">
    <property type="entry name" value="Glycerol_kin"/>
</dbReference>
<dbReference type="InterPro" id="IPR043129">
    <property type="entry name" value="ATPase_NBD"/>
</dbReference>
<evidence type="ECO:0000256" key="6">
    <source>
        <dbReference type="ARBA" id="ARBA00022777"/>
    </source>
</evidence>
<gene>
    <name evidence="12" type="ORF">PAPYR_1216</name>
</gene>
<comment type="caution">
    <text evidence="12">The sequence shown here is derived from an EMBL/GenBank/DDBJ whole genome shotgun (WGS) entry which is preliminary data.</text>
</comment>
<evidence type="ECO:0000259" key="10">
    <source>
        <dbReference type="Pfam" id="PF00370"/>
    </source>
</evidence>
<dbReference type="Pfam" id="PF00370">
    <property type="entry name" value="FGGY_N"/>
    <property type="match status" value="1"/>
</dbReference>
<evidence type="ECO:0000256" key="2">
    <source>
        <dbReference type="ARBA" id="ARBA00009156"/>
    </source>
</evidence>
<dbReference type="GO" id="GO:0016301">
    <property type="term" value="F:kinase activity"/>
    <property type="evidence" value="ECO:0007669"/>
    <property type="project" value="UniProtKB-KW"/>
</dbReference>
<evidence type="ECO:0000256" key="3">
    <source>
        <dbReference type="ARBA" id="ARBA00012099"/>
    </source>
</evidence>
<accession>A0ABQ8UWV7</accession>
<name>A0ABQ8UWV7_9EUKA</name>
<dbReference type="InterPro" id="IPR042018">
    <property type="entry name" value="GK1-3_metazoan-type"/>
</dbReference>
<dbReference type="PIRSF" id="PIRSF000538">
    <property type="entry name" value="GlpK"/>
    <property type="match status" value="1"/>
</dbReference>
<dbReference type="SUPFAM" id="SSF53067">
    <property type="entry name" value="Actin-like ATPase domain"/>
    <property type="match status" value="2"/>
</dbReference>
<organism evidence="12 13">
    <name type="scientific">Paratrimastix pyriformis</name>
    <dbReference type="NCBI Taxonomy" id="342808"/>
    <lineage>
        <taxon>Eukaryota</taxon>
        <taxon>Metamonada</taxon>
        <taxon>Preaxostyla</taxon>
        <taxon>Paratrimastigidae</taxon>
        <taxon>Paratrimastix</taxon>
    </lineage>
</organism>
<dbReference type="InterPro" id="IPR000577">
    <property type="entry name" value="Carb_kinase_FGGY"/>
</dbReference>
<keyword evidence="7" id="KW-0319">Glycerol metabolism</keyword>